<reference evidence="2 3" key="1">
    <citation type="journal article" date="2015" name="Microbes Environ.">
        <title>Distribution and evolution of nitrogen fixation genes in the phylum bacteroidetes.</title>
        <authorList>
            <person name="Inoue J."/>
            <person name="Oshima K."/>
            <person name="Suda W."/>
            <person name="Sakamoto M."/>
            <person name="Iino T."/>
            <person name="Noda S."/>
            <person name="Hongoh Y."/>
            <person name="Hattori M."/>
            <person name="Ohkuma M."/>
        </authorList>
    </citation>
    <scope>NUCLEOTIDE SEQUENCE [LARGE SCALE GENOMIC DNA]</scope>
    <source>
        <strain evidence="2">JCM 15548</strain>
    </source>
</reference>
<organism evidence="2 3">
    <name type="scientific">Geofilum rubicundum JCM 15548</name>
    <dbReference type="NCBI Taxonomy" id="1236989"/>
    <lineage>
        <taxon>Bacteria</taxon>
        <taxon>Pseudomonadati</taxon>
        <taxon>Bacteroidota</taxon>
        <taxon>Bacteroidia</taxon>
        <taxon>Marinilabiliales</taxon>
        <taxon>Marinilabiliaceae</taxon>
        <taxon>Geofilum</taxon>
    </lineage>
</organism>
<gene>
    <name evidence="2" type="ORF">JCM15548_14264</name>
</gene>
<protein>
    <recommendedName>
        <fullName evidence="4">YD repeat protein</fullName>
    </recommendedName>
</protein>
<name>A0A0E9M3V8_9BACT</name>
<accession>A0A0E9M3V8</accession>
<feature type="chain" id="PRO_5002428624" description="YD repeat protein" evidence="1">
    <location>
        <begin position="25"/>
        <end position="1096"/>
    </location>
</feature>
<dbReference type="EMBL" id="BAZW01000065">
    <property type="protein sequence ID" value="GAO31860.1"/>
    <property type="molecule type" value="Genomic_DNA"/>
</dbReference>
<proteinExistence type="predicted"/>
<feature type="signal peptide" evidence="1">
    <location>
        <begin position="1"/>
        <end position="24"/>
    </location>
</feature>
<keyword evidence="1" id="KW-0732">Signal</keyword>
<evidence type="ECO:0008006" key="4">
    <source>
        <dbReference type="Google" id="ProtNLM"/>
    </source>
</evidence>
<evidence type="ECO:0000313" key="2">
    <source>
        <dbReference type="EMBL" id="GAO31860.1"/>
    </source>
</evidence>
<dbReference type="RefSeq" id="WP_062128226.1">
    <property type="nucleotide sequence ID" value="NZ_BAZW01000065.1"/>
</dbReference>
<dbReference type="Proteomes" id="UP000032900">
    <property type="component" value="Unassembled WGS sequence"/>
</dbReference>
<sequence>MKKKCSLMVFMVLAILMICLSSIGQNVIPPAPESSSLTKFIDVPVNHFSGLPDISIPIYNIKSDGLNVPIGLIYHARGIGVEEIASRVGVGWALNAGGAIVRQTRGLPDDFPNGYLDSDFYSTFHTDETTRHLIYDKCLDNICDMEPDRFSYSFMGMSGNFYFDQRTKQIVQENYTDIKIEPIFEIGLRKILGWVVMMDDGFKYYFGVPKIAAEENRIARGVDKMKNFKATLNNCYELGSAFPEVYSSWQLVDIENPNGSIVCFNYENEDVTFCRKSYDTIESDKAASICVSYFSEVESSQPQIKSIVFDGGVVHFHKSVNQREDLNGGHYLKSIEVVNLYGRIVKKFQMDYSYSYDATVTNVLPLLAIKDPYAAKRLFLDSVTELSLSNSLPPYSFTYSFKSELPNRFSTSQDYWGYFNGKNNGRFLNFSGADEPGDDKTVDASKSRIGLLERMMLPTGGSVDYYFEPNQAIPPDYFSELKFNKVNPVFEKDIGLFKNIKQRVSEGVYESNVFSIDNDVSNYLHASFTLFGEFRYSAKIVKKDGSVSVNIPEGTNDILSSALTTGLYKLRVTALQQDAPDDLANGFSVFVRWTDSPISPLETIYSGGSRISRIEMNDLNGQIIKKSFEYLNDYNRSSGNIYSLPCYHFISSISHDGIHHEGVRPGGPMSYSRGNHIGYAYVTEIFDGGQDNSGKTLYCFTHMEDVGEFWIWPYTIPDSNESFRGKPLRIDSFKWDIASGSYSLMKRINYNYLIYGNRFYSGSLFPFVDPNSQEPVLSSYNIDKSKFCIPLVVFSGDGENSIHEPHNSYSNYFLRGGVVQMVDMEEIEYREGGVIKSLVENEYDNQKSYQLKQNIRTRSDGSRITTNLFYPDDFNGLVNLQENHFKNLPVKTEKKINNVLVEGSVIEYNSSGQPITYYEYHNQNAEENHPHNADVLIPDKYNAECDLIYNGGRLVEYDQKTSVKYSYHWGYRSQYRVIQAQNVDFETLSLGVNTVLDSYFNSQSLDDLLESLYAMTSSQSKATWNYFNERLREHFSHSDVVIETYTYEPLVGLTSKTDMNGLAEYYEYDDFGRLKFIRDSEDNLISNYDYHFAGLP</sequence>
<dbReference type="OrthoDB" id="9814627at2"/>
<dbReference type="AlphaFoldDB" id="A0A0E9M3V8"/>
<evidence type="ECO:0000313" key="3">
    <source>
        <dbReference type="Proteomes" id="UP000032900"/>
    </source>
</evidence>
<evidence type="ECO:0000256" key="1">
    <source>
        <dbReference type="SAM" id="SignalP"/>
    </source>
</evidence>
<keyword evidence="3" id="KW-1185">Reference proteome</keyword>
<comment type="caution">
    <text evidence="2">The sequence shown here is derived from an EMBL/GenBank/DDBJ whole genome shotgun (WGS) entry which is preliminary data.</text>
</comment>
<dbReference type="STRING" id="1236989.JCM15548_14264"/>